<evidence type="ECO:0008006" key="4">
    <source>
        <dbReference type="Google" id="ProtNLM"/>
    </source>
</evidence>
<evidence type="ECO:0000313" key="2">
    <source>
        <dbReference type="EMBL" id="ANZ46045.1"/>
    </source>
</evidence>
<dbReference type="STRING" id="1197717.BED41_13635"/>
<organism evidence="2 3">
    <name type="scientific">Cloacibacillus porcorum</name>
    <dbReference type="NCBI Taxonomy" id="1197717"/>
    <lineage>
        <taxon>Bacteria</taxon>
        <taxon>Thermotogati</taxon>
        <taxon>Synergistota</taxon>
        <taxon>Synergistia</taxon>
        <taxon>Synergistales</taxon>
        <taxon>Synergistaceae</taxon>
        <taxon>Cloacibacillus</taxon>
    </lineage>
</organism>
<sequence length="362" mass="38446">MKLNPRALAGIASQDQLRELRNVEQLVVVGADGKVQTMKAKASYGNVDEVDYYYIVNDSYGNVWDTQSTFPMTVYGVSYKYLEHDITVTQPENGAIAPIEESGIVKVKHGEDAEFTVTANSGYQIACLLIDGERVDVDERYLCTYKFPKVTEAHTIGAVFEEDANAPEIGADKGVSGTVADVIETSDDTEVAAFEKGGFTNGGTVHIVSASGLVTTKTEGTFTADTDGFVQAVKLKVEYEEGAESRGLTLAVKPLDAAKPFSADKKYYALLLNKKTNYYDLFPAALNAAGNLEVAVKPVGDYFSEGTIFVYSGTATDSGTPVTPDTPANPDSGPKSGGGCAAGVGALALLAALPLLRRRTGK</sequence>
<keyword evidence="3" id="KW-1185">Reference proteome</keyword>
<accession>A0A1B2I7U3</accession>
<feature type="region of interest" description="Disordered" evidence="1">
    <location>
        <begin position="317"/>
        <end position="336"/>
    </location>
</feature>
<proteinExistence type="predicted"/>
<dbReference type="KEGG" id="cpor:BED41_13635"/>
<dbReference type="EMBL" id="CP016757">
    <property type="protein sequence ID" value="ANZ46045.1"/>
    <property type="molecule type" value="Genomic_DNA"/>
</dbReference>
<dbReference type="InterPro" id="IPR030821">
    <property type="entry name" value="Synergist_CTERM"/>
</dbReference>
<protein>
    <recommendedName>
        <fullName evidence="4">Gram-positive cocci surface proteins LPxTG domain-containing protein</fullName>
    </recommendedName>
</protein>
<evidence type="ECO:0000313" key="3">
    <source>
        <dbReference type="Proteomes" id="UP000093044"/>
    </source>
</evidence>
<name>A0A1B2I7U3_9BACT</name>
<dbReference type="AlphaFoldDB" id="A0A1B2I7U3"/>
<dbReference type="Proteomes" id="UP000093044">
    <property type="component" value="Chromosome"/>
</dbReference>
<gene>
    <name evidence="2" type="ORF">BED41_13635</name>
</gene>
<reference evidence="2" key="1">
    <citation type="submission" date="2016-08" db="EMBL/GenBank/DDBJ databases">
        <title>Complete genome of Cloacibacillus porcorum.</title>
        <authorList>
            <person name="Looft T."/>
            <person name="Bayles D.O."/>
            <person name="Alt D.P."/>
        </authorList>
    </citation>
    <scope>NUCLEOTIDE SEQUENCE [LARGE SCALE GENOMIC DNA]</scope>
    <source>
        <strain evidence="2">CL-84</strain>
    </source>
</reference>
<evidence type="ECO:0000256" key="1">
    <source>
        <dbReference type="SAM" id="MobiDB-lite"/>
    </source>
</evidence>
<dbReference type="NCBIfam" id="TIGR04564">
    <property type="entry name" value="Synergist_CTERM"/>
    <property type="match status" value="1"/>
</dbReference>